<dbReference type="AlphaFoldDB" id="A0A0X3Y2K9"/>
<keyword evidence="2" id="KW-0472">Membrane</keyword>
<gene>
    <name evidence="3" type="ORF">RO03_05850</name>
</gene>
<proteinExistence type="predicted"/>
<reference evidence="3 4" key="1">
    <citation type="submission" date="2015-10" db="EMBL/GenBank/DDBJ databases">
        <authorList>
            <person name="Gilbert D.G."/>
        </authorList>
    </citation>
    <scope>NUCLEOTIDE SEQUENCE [LARGE SCALE GENOMIC DNA]</scope>
    <source>
        <strain evidence="3 4">ChDC F311</strain>
    </source>
</reference>
<dbReference type="Proteomes" id="UP000054800">
    <property type="component" value="Unassembled WGS sequence"/>
</dbReference>
<accession>A0A0X3Y2K9</accession>
<feature type="transmembrane region" description="Helical" evidence="2">
    <location>
        <begin position="18"/>
        <end position="38"/>
    </location>
</feature>
<keyword evidence="2" id="KW-1133">Transmembrane helix</keyword>
<name>A0A0X3Y2K9_FUSNC</name>
<dbReference type="EMBL" id="LMVH01000001">
    <property type="protein sequence ID" value="KUL99051.1"/>
    <property type="molecule type" value="Genomic_DNA"/>
</dbReference>
<organism evidence="3 4">
    <name type="scientific">Fusobacterium nucleatum subsp. nucleatum</name>
    <dbReference type="NCBI Taxonomy" id="76856"/>
    <lineage>
        <taxon>Bacteria</taxon>
        <taxon>Fusobacteriati</taxon>
        <taxon>Fusobacteriota</taxon>
        <taxon>Fusobacteriia</taxon>
        <taxon>Fusobacteriales</taxon>
        <taxon>Fusobacteriaceae</taxon>
        <taxon>Fusobacterium</taxon>
    </lineage>
</organism>
<evidence type="ECO:0000313" key="4">
    <source>
        <dbReference type="Proteomes" id="UP000054800"/>
    </source>
</evidence>
<evidence type="ECO:0000256" key="2">
    <source>
        <dbReference type="SAM" id="Phobius"/>
    </source>
</evidence>
<dbReference type="RefSeq" id="WP_059222777.1">
    <property type="nucleotide sequence ID" value="NZ_LMVH01000001.1"/>
</dbReference>
<feature type="coiled-coil region" evidence="1">
    <location>
        <begin position="52"/>
        <end position="104"/>
    </location>
</feature>
<sequence>MDSNFLISFLDFLIKYNLYQTILSIIFSLVIVGFYYFLWTRKNIRELKTEHENEILKERLNFQEEKSKLEDQYQRTIEALNNKIADKDKEIQDLRFKNTELKSQQYTDSQLVQHSRRNK</sequence>
<keyword evidence="2" id="KW-0812">Transmembrane</keyword>
<evidence type="ECO:0000256" key="1">
    <source>
        <dbReference type="SAM" id="Coils"/>
    </source>
</evidence>
<comment type="caution">
    <text evidence="3">The sequence shown here is derived from an EMBL/GenBank/DDBJ whole genome shotgun (WGS) entry which is preliminary data.</text>
</comment>
<evidence type="ECO:0000313" key="3">
    <source>
        <dbReference type="EMBL" id="KUL99051.1"/>
    </source>
</evidence>
<keyword evidence="1" id="KW-0175">Coiled coil</keyword>
<protein>
    <submittedName>
        <fullName evidence="3">Uncharacterized protein</fullName>
    </submittedName>
</protein>